<dbReference type="PANTHER" id="PTHR31286">
    <property type="entry name" value="GLYCINE-RICH CELL WALL STRUCTURAL PROTEIN 1.8-LIKE"/>
    <property type="match status" value="1"/>
</dbReference>
<feature type="non-terminal residue" evidence="2">
    <location>
        <position position="1"/>
    </location>
</feature>
<evidence type="ECO:0000313" key="2">
    <source>
        <dbReference type="EMBL" id="MCI13537.1"/>
    </source>
</evidence>
<feature type="region of interest" description="Disordered" evidence="1">
    <location>
        <begin position="187"/>
        <end position="242"/>
    </location>
</feature>
<feature type="non-terminal residue" evidence="2">
    <location>
        <position position="242"/>
    </location>
</feature>
<accession>A0A392PPG4</accession>
<name>A0A392PPG4_9FABA</name>
<dbReference type="PANTHER" id="PTHR31286:SF176">
    <property type="entry name" value="DUF4283 DOMAIN PROTEIN"/>
    <property type="match status" value="1"/>
</dbReference>
<dbReference type="Proteomes" id="UP000265520">
    <property type="component" value="Unassembled WGS sequence"/>
</dbReference>
<dbReference type="InterPro" id="IPR040256">
    <property type="entry name" value="At4g02000-like"/>
</dbReference>
<comment type="caution">
    <text evidence="2">The sequence shown here is derived from an EMBL/GenBank/DDBJ whole genome shotgun (WGS) entry which is preliminary data.</text>
</comment>
<proteinExistence type="predicted"/>
<protein>
    <submittedName>
        <fullName evidence="2">Uncharacterized protein</fullName>
    </submittedName>
</protein>
<sequence>PLTVVALKKKLAPLWKGLDRWGITSIGKGFYEFSFSSLEDVKRVRSVASWNLQPGFLKLFAWTPDFNHNLLKNTTVQVWVRLYGLAQEYWRPKILFAIASSIGTPICIDAIAAKSMFDRTFGHYARVLVDLDLSQTLRYKVLVERKGFAFYVEMDYENLPPFCNHCNMVGHYLESCKWVQGFDEGNQGKEPKNNVKNKNETTVKFVQKKDGRTEQNKANEVVNVEESIDKTQNTNKEVVNVE</sequence>
<keyword evidence="3" id="KW-1185">Reference proteome</keyword>
<dbReference type="AlphaFoldDB" id="A0A392PPG4"/>
<evidence type="ECO:0000256" key="1">
    <source>
        <dbReference type="SAM" id="MobiDB-lite"/>
    </source>
</evidence>
<evidence type="ECO:0000313" key="3">
    <source>
        <dbReference type="Proteomes" id="UP000265520"/>
    </source>
</evidence>
<feature type="compositionally biased region" description="Polar residues" evidence="1">
    <location>
        <begin position="230"/>
        <end position="242"/>
    </location>
</feature>
<organism evidence="2 3">
    <name type="scientific">Trifolium medium</name>
    <dbReference type="NCBI Taxonomy" id="97028"/>
    <lineage>
        <taxon>Eukaryota</taxon>
        <taxon>Viridiplantae</taxon>
        <taxon>Streptophyta</taxon>
        <taxon>Embryophyta</taxon>
        <taxon>Tracheophyta</taxon>
        <taxon>Spermatophyta</taxon>
        <taxon>Magnoliopsida</taxon>
        <taxon>eudicotyledons</taxon>
        <taxon>Gunneridae</taxon>
        <taxon>Pentapetalae</taxon>
        <taxon>rosids</taxon>
        <taxon>fabids</taxon>
        <taxon>Fabales</taxon>
        <taxon>Fabaceae</taxon>
        <taxon>Papilionoideae</taxon>
        <taxon>50 kb inversion clade</taxon>
        <taxon>NPAAA clade</taxon>
        <taxon>Hologalegina</taxon>
        <taxon>IRL clade</taxon>
        <taxon>Trifolieae</taxon>
        <taxon>Trifolium</taxon>
    </lineage>
</organism>
<dbReference type="EMBL" id="LXQA010088595">
    <property type="protein sequence ID" value="MCI13537.1"/>
    <property type="molecule type" value="Genomic_DNA"/>
</dbReference>
<feature type="compositionally biased region" description="Basic and acidic residues" evidence="1">
    <location>
        <begin position="187"/>
        <end position="217"/>
    </location>
</feature>
<reference evidence="2 3" key="1">
    <citation type="journal article" date="2018" name="Front. Plant Sci.">
        <title>Red Clover (Trifolium pratense) and Zigzag Clover (T. medium) - A Picture of Genomic Similarities and Differences.</title>
        <authorList>
            <person name="Dluhosova J."/>
            <person name="Istvanek J."/>
            <person name="Nedelnik J."/>
            <person name="Repkova J."/>
        </authorList>
    </citation>
    <scope>NUCLEOTIDE SEQUENCE [LARGE SCALE GENOMIC DNA]</scope>
    <source>
        <strain evidence="3">cv. 10/8</strain>
        <tissue evidence="2">Leaf</tissue>
    </source>
</reference>